<protein>
    <submittedName>
        <fullName evidence="2">RidA family protein</fullName>
    </submittedName>
</protein>
<dbReference type="EMBL" id="CP017708">
    <property type="protein sequence ID" value="AOY84567.2"/>
    <property type="molecule type" value="Genomic_DNA"/>
</dbReference>
<dbReference type="InterPro" id="IPR035959">
    <property type="entry name" value="RutC-like_sf"/>
</dbReference>
<dbReference type="GO" id="GO:0019239">
    <property type="term" value="F:deaminase activity"/>
    <property type="evidence" value="ECO:0007669"/>
    <property type="project" value="TreeGrafter"/>
</dbReference>
<dbReference type="Proteomes" id="UP000176944">
    <property type="component" value="Chromosome"/>
</dbReference>
<reference evidence="2" key="1">
    <citation type="journal article" date="2017" name="Proc. Natl. Acad. Sci. U.S.A.">
        <title>Comparative genomics uncovers the prolific and distinctive metabolic potential of the cyanobacterial genus Moorea.</title>
        <authorList>
            <person name="Leao T."/>
            <person name="Castelao G."/>
            <person name="Korobeynikov A."/>
            <person name="Monroe E.A."/>
            <person name="Podell S."/>
            <person name="Glukhov E."/>
            <person name="Allen E.E."/>
            <person name="Gerwick W.H."/>
            <person name="Gerwick L."/>
        </authorList>
    </citation>
    <scope>NUCLEOTIDE SEQUENCE</scope>
    <source>
        <strain evidence="2">JHB</strain>
    </source>
</reference>
<dbReference type="PROSITE" id="PS01094">
    <property type="entry name" value="UPF0076"/>
    <property type="match status" value="1"/>
</dbReference>
<reference evidence="2" key="2">
    <citation type="submission" date="2022-10" db="EMBL/GenBank/DDBJ databases">
        <authorList>
            <person name="Ngo T.-E."/>
        </authorList>
    </citation>
    <scope>NUCLEOTIDE SEQUENCE</scope>
    <source>
        <strain evidence="2">JHB</strain>
    </source>
</reference>
<dbReference type="SUPFAM" id="SSF55298">
    <property type="entry name" value="YjgF-like"/>
    <property type="match status" value="1"/>
</dbReference>
<dbReference type="InterPro" id="IPR019897">
    <property type="entry name" value="RidA_CS"/>
</dbReference>
<evidence type="ECO:0000313" key="2">
    <source>
        <dbReference type="EMBL" id="AOY84567.2"/>
    </source>
</evidence>
<dbReference type="AlphaFoldDB" id="A0A1D9GAB6"/>
<dbReference type="PANTHER" id="PTHR11803:SF59">
    <property type="entry name" value="ENDORIBONUCLEASE"/>
    <property type="match status" value="1"/>
</dbReference>
<name>A0A1D9GAB6_MOOP1</name>
<dbReference type="Gene3D" id="3.30.1330.40">
    <property type="entry name" value="RutC-like"/>
    <property type="match status" value="1"/>
</dbReference>
<proteinExistence type="inferred from homology"/>
<organism evidence="2">
    <name type="scientific">Moorena producens (strain JHB)</name>
    <dbReference type="NCBI Taxonomy" id="1454205"/>
    <lineage>
        <taxon>Bacteria</taxon>
        <taxon>Bacillati</taxon>
        <taxon>Cyanobacteriota</taxon>
        <taxon>Cyanophyceae</taxon>
        <taxon>Coleofasciculales</taxon>
        <taxon>Coleofasciculaceae</taxon>
        <taxon>Moorena</taxon>
    </lineage>
</organism>
<accession>A0A1D9GAB6</accession>
<gene>
    <name evidence="2" type="ORF">BJP36_08070</name>
</gene>
<dbReference type="PANTHER" id="PTHR11803">
    <property type="entry name" value="2-IMINOBUTANOATE/2-IMINOPROPANOATE DEAMINASE RIDA"/>
    <property type="match status" value="1"/>
</dbReference>
<evidence type="ECO:0000256" key="1">
    <source>
        <dbReference type="ARBA" id="ARBA00010552"/>
    </source>
</evidence>
<dbReference type="GO" id="GO:0005829">
    <property type="term" value="C:cytosol"/>
    <property type="evidence" value="ECO:0007669"/>
    <property type="project" value="TreeGrafter"/>
</dbReference>
<dbReference type="InterPro" id="IPR006175">
    <property type="entry name" value="YjgF/YER057c/UK114"/>
</dbReference>
<dbReference type="Pfam" id="PF01042">
    <property type="entry name" value="Ribonuc_L-PSP"/>
    <property type="match status" value="1"/>
</dbReference>
<dbReference type="CDD" id="cd06151">
    <property type="entry name" value="YjgF_YER057c_UK114_like_3"/>
    <property type="match status" value="1"/>
</dbReference>
<comment type="similarity">
    <text evidence="1">Belongs to the RutC family.</text>
</comment>
<sequence>MMTILKKIAWMPLVVIGLAVALMLTIPHPSLGQEIIRYPIPNSKFPIARAVELPANAKLVYVSGQVPPVVNADAPRNSLKAFGDTKTQTVGVLERIQSALNDVGLTMGDVVKMQVFLVGDPNNGGMMDFAGFMQGYTQFFGTEEQPNLPARSAMQVAGLVNPGWLVEIEVVAVRLE</sequence>